<dbReference type="PANTHER" id="PTHR32305">
    <property type="match status" value="1"/>
</dbReference>
<dbReference type="PANTHER" id="PTHR32305:SF15">
    <property type="entry name" value="PROTEIN RHSA-RELATED"/>
    <property type="match status" value="1"/>
</dbReference>
<name>A0ABS7TGQ6_9GAMM</name>
<dbReference type="EMBL" id="JAIQDJ010000010">
    <property type="protein sequence ID" value="MBZ4187055.1"/>
    <property type="molecule type" value="Genomic_DNA"/>
</dbReference>
<comment type="caution">
    <text evidence="2">The sequence shown here is derived from an EMBL/GenBank/DDBJ whole genome shotgun (WGS) entry which is preliminary data.</text>
</comment>
<dbReference type="InterPro" id="IPR022385">
    <property type="entry name" value="Rhs_assc_core"/>
</dbReference>
<dbReference type="NCBIfam" id="TIGR03696">
    <property type="entry name" value="Rhs_assc_core"/>
    <property type="match status" value="1"/>
</dbReference>
<dbReference type="Proteomes" id="UP001430290">
    <property type="component" value="Unassembled WGS sequence"/>
</dbReference>
<dbReference type="RefSeq" id="WP_223629727.1">
    <property type="nucleotide sequence ID" value="NZ_JAIQDJ010000010.1"/>
</dbReference>
<sequence length="256" mass="27616">MRIVEPVSGLPALAKPRRIKASHRRRWRIASGQSVQRYYDPQIGRFLSVDPVTAYEKPMTNFNRYAYAFNNPYRFTDPDGRDGANFYTGQYQMAPPDPATARATIGLIADFLPVIGDIKGVVEAIQNPTVINVVAAGVGFVPIAGDVAGKALKHADEAISMTKAVEKGAAHVGSDAKVALTPAGNVQFSSSTVDAAGNTVTKNARFDVNPNSGHVQKQGPHLNLETQIKSPSGQVTKLPDPHTPIKPETIRRGDYE</sequence>
<evidence type="ECO:0000313" key="3">
    <source>
        <dbReference type="Proteomes" id="UP001430290"/>
    </source>
</evidence>
<proteinExistence type="predicted"/>
<keyword evidence="3" id="KW-1185">Reference proteome</keyword>
<gene>
    <name evidence="2" type="ORF">K7B09_12060</name>
</gene>
<dbReference type="Gene3D" id="2.180.10.10">
    <property type="entry name" value="RHS repeat-associated core"/>
    <property type="match status" value="1"/>
</dbReference>
<reference evidence="2" key="1">
    <citation type="submission" date="2021-09" db="EMBL/GenBank/DDBJ databases">
        <authorList>
            <person name="Wu T."/>
            <person name="Guo S.Z."/>
        </authorList>
    </citation>
    <scope>NUCLEOTIDE SEQUENCE</scope>
    <source>
        <strain evidence="2">RSS-23</strain>
    </source>
</reference>
<accession>A0ABS7TGQ6</accession>
<organism evidence="2 3">
    <name type="scientific">Thermomonas beijingensis</name>
    <dbReference type="NCBI Taxonomy" id="2872701"/>
    <lineage>
        <taxon>Bacteria</taxon>
        <taxon>Pseudomonadati</taxon>
        <taxon>Pseudomonadota</taxon>
        <taxon>Gammaproteobacteria</taxon>
        <taxon>Lysobacterales</taxon>
        <taxon>Lysobacteraceae</taxon>
        <taxon>Thermomonas</taxon>
    </lineage>
</organism>
<evidence type="ECO:0008006" key="4">
    <source>
        <dbReference type="Google" id="ProtNLM"/>
    </source>
</evidence>
<dbReference type="InterPro" id="IPR050708">
    <property type="entry name" value="T6SS_VgrG/RHS"/>
</dbReference>
<protein>
    <recommendedName>
        <fullName evidence="4">RHS repeat-associated core domain-containing protein</fullName>
    </recommendedName>
</protein>
<feature type="region of interest" description="Disordered" evidence="1">
    <location>
        <begin position="231"/>
        <end position="256"/>
    </location>
</feature>
<feature type="compositionally biased region" description="Basic and acidic residues" evidence="1">
    <location>
        <begin position="239"/>
        <end position="256"/>
    </location>
</feature>
<evidence type="ECO:0000313" key="2">
    <source>
        <dbReference type="EMBL" id="MBZ4187055.1"/>
    </source>
</evidence>
<evidence type="ECO:0000256" key="1">
    <source>
        <dbReference type="SAM" id="MobiDB-lite"/>
    </source>
</evidence>